<comment type="caution">
    <text evidence="3">The sequence shown here is derived from an EMBL/GenBank/DDBJ whole genome shotgun (WGS) entry which is preliminary data.</text>
</comment>
<dbReference type="PROSITE" id="PS50125">
    <property type="entry name" value="GUANYLATE_CYCLASE_2"/>
    <property type="match status" value="1"/>
</dbReference>
<keyword evidence="4" id="KW-1185">Reference proteome</keyword>
<dbReference type="SUPFAM" id="SSF55073">
    <property type="entry name" value="Nucleotide cyclase"/>
    <property type="match status" value="1"/>
</dbReference>
<dbReference type="PANTHER" id="PTHR43081:SF1">
    <property type="entry name" value="ADENYLATE CYCLASE, TERMINAL-DIFFERENTIATION SPECIFIC"/>
    <property type="match status" value="1"/>
</dbReference>
<protein>
    <submittedName>
        <fullName evidence="3">Class 3 adenylate cyclase</fullName>
    </submittedName>
</protein>
<dbReference type="OrthoDB" id="54411at2"/>
<dbReference type="SUPFAM" id="SSF49879">
    <property type="entry name" value="SMAD/FHA domain"/>
    <property type="match status" value="1"/>
</dbReference>
<dbReference type="GO" id="GO:0009190">
    <property type="term" value="P:cyclic nucleotide biosynthetic process"/>
    <property type="evidence" value="ECO:0007669"/>
    <property type="project" value="InterPro"/>
</dbReference>
<dbReference type="Pfam" id="PF00211">
    <property type="entry name" value="Guanylate_cyc"/>
    <property type="match status" value="1"/>
</dbReference>
<dbReference type="GO" id="GO:0004016">
    <property type="term" value="F:adenylate cyclase activity"/>
    <property type="evidence" value="ECO:0007669"/>
    <property type="project" value="UniProtKB-ARBA"/>
</dbReference>
<dbReference type="PANTHER" id="PTHR43081">
    <property type="entry name" value="ADENYLATE CYCLASE, TERMINAL-DIFFERENTIATION SPECIFIC-RELATED"/>
    <property type="match status" value="1"/>
</dbReference>
<evidence type="ECO:0000313" key="4">
    <source>
        <dbReference type="Proteomes" id="UP000565745"/>
    </source>
</evidence>
<dbReference type="InterPro" id="IPR029787">
    <property type="entry name" value="Nucleotide_cyclase"/>
</dbReference>
<feature type="domain" description="Guanylate cyclase" evidence="2">
    <location>
        <begin position="5"/>
        <end position="112"/>
    </location>
</feature>
<gene>
    <name evidence="3" type="ORF">GGR93_001327</name>
</gene>
<name>A0A7W6M724_9RHOB</name>
<dbReference type="Gene3D" id="3.30.70.1230">
    <property type="entry name" value="Nucleotide cyclase"/>
    <property type="match status" value="1"/>
</dbReference>
<dbReference type="InterPro" id="IPR050697">
    <property type="entry name" value="Adenylyl/Guanylyl_Cyclase_3/4"/>
</dbReference>
<dbReference type="GO" id="GO:0035556">
    <property type="term" value="P:intracellular signal transduction"/>
    <property type="evidence" value="ECO:0007669"/>
    <property type="project" value="InterPro"/>
</dbReference>
<evidence type="ECO:0000259" key="1">
    <source>
        <dbReference type="PROSITE" id="PS50006"/>
    </source>
</evidence>
<proteinExistence type="predicted"/>
<dbReference type="InterPro" id="IPR000253">
    <property type="entry name" value="FHA_dom"/>
</dbReference>
<accession>A0A7W6M724</accession>
<dbReference type="PROSITE" id="PS50006">
    <property type="entry name" value="FHA_DOMAIN"/>
    <property type="match status" value="1"/>
</dbReference>
<sequence>MATAHVLIADITGSTTLYDQMSDSDALALISVVLNGMRTIIEDNGGHCVKSQGDDTLSFFDDADQVFQAARQMIEADWGNGLGVHAGVCHGEVVSHDADIYGDAVNTAARLSTLSKAKEVLLSDTVFERLSERNSALCVAMGGITLKGKREATRVHSFAVSDMTTQTVFLAAQDSIPGPCTESAALTYGEAEWTLYDGESLMVGRSDECEAVLELPWVSRKHGSFELRAAQLEYTDHSSSGSTVITADGQEFKLQRRSMPLSGSGVVLVGTRDRALDTSLIRYDTNDLRPD</sequence>
<dbReference type="RefSeq" id="WP_025054402.1">
    <property type="nucleotide sequence ID" value="NZ_JACIFU010000001.1"/>
</dbReference>
<dbReference type="InterPro" id="IPR001054">
    <property type="entry name" value="A/G_cyclase"/>
</dbReference>
<organism evidence="3 4">
    <name type="scientific">Sulfitobacter noctilucicola</name>
    <dbReference type="NCBI Taxonomy" id="1342301"/>
    <lineage>
        <taxon>Bacteria</taxon>
        <taxon>Pseudomonadati</taxon>
        <taxon>Pseudomonadota</taxon>
        <taxon>Alphaproteobacteria</taxon>
        <taxon>Rhodobacterales</taxon>
        <taxon>Roseobacteraceae</taxon>
        <taxon>Sulfitobacter</taxon>
    </lineage>
</organism>
<reference evidence="3 4" key="1">
    <citation type="submission" date="2020-08" db="EMBL/GenBank/DDBJ databases">
        <title>Genomic Encyclopedia of Type Strains, Phase IV (KMG-IV): sequencing the most valuable type-strain genomes for metagenomic binning, comparative biology and taxonomic classification.</title>
        <authorList>
            <person name="Goeker M."/>
        </authorList>
    </citation>
    <scope>NUCLEOTIDE SEQUENCE [LARGE SCALE GENOMIC DNA]</scope>
    <source>
        <strain evidence="3 4">DSM 101015</strain>
    </source>
</reference>
<evidence type="ECO:0000259" key="2">
    <source>
        <dbReference type="PROSITE" id="PS50125"/>
    </source>
</evidence>
<dbReference type="Gene3D" id="2.60.200.20">
    <property type="match status" value="1"/>
</dbReference>
<dbReference type="AlphaFoldDB" id="A0A7W6M724"/>
<dbReference type="EMBL" id="JACIFU010000001">
    <property type="protein sequence ID" value="MBB4173566.1"/>
    <property type="molecule type" value="Genomic_DNA"/>
</dbReference>
<evidence type="ECO:0000313" key="3">
    <source>
        <dbReference type="EMBL" id="MBB4173566.1"/>
    </source>
</evidence>
<feature type="domain" description="FHA" evidence="1">
    <location>
        <begin position="201"/>
        <end position="244"/>
    </location>
</feature>
<dbReference type="CDD" id="cd07302">
    <property type="entry name" value="CHD"/>
    <property type="match status" value="1"/>
</dbReference>
<dbReference type="InterPro" id="IPR008984">
    <property type="entry name" value="SMAD_FHA_dom_sf"/>
</dbReference>
<dbReference type="Proteomes" id="UP000565745">
    <property type="component" value="Unassembled WGS sequence"/>
</dbReference>
<dbReference type="Pfam" id="PF00498">
    <property type="entry name" value="FHA"/>
    <property type="match status" value="1"/>
</dbReference>